<proteinExistence type="inferred from homology"/>
<dbReference type="SUPFAM" id="SSF50447">
    <property type="entry name" value="Translation proteins"/>
    <property type="match status" value="1"/>
</dbReference>
<dbReference type="GO" id="GO:1990904">
    <property type="term" value="C:ribonucleoprotein complex"/>
    <property type="evidence" value="ECO:0007669"/>
    <property type="project" value="UniProtKB-KW"/>
</dbReference>
<comment type="caution">
    <text evidence="6">The sequence shown here is derived from an EMBL/GenBank/DDBJ whole genome shotgun (WGS) entry which is preliminary data.</text>
</comment>
<dbReference type="Pfam" id="PF05291">
    <property type="entry name" value="Bystin"/>
    <property type="match status" value="1"/>
</dbReference>
<comment type="similarity">
    <text evidence="2">Belongs to the bystin family.</text>
</comment>
<dbReference type="PANTHER" id="PTHR12821:SF0">
    <property type="entry name" value="BYSTIN"/>
    <property type="match status" value="1"/>
</dbReference>
<comment type="similarity">
    <text evidence="1">Belongs to the universal ribosomal protein uL3 family.</text>
</comment>
<organism evidence="6 7">
    <name type="scientific">Heterodera schachtii</name>
    <name type="common">Sugarbeet cyst nematode worm</name>
    <name type="synonym">Tylenchus schachtii</name>
    <dbReference type="NCBI Taxonomy" id="97005"/>
    <lineage>
        <taxon>Eukaryota</taxon>
        <taxon>Metazoa</taxon>
        <taxon>Ecdysozoa</taxon>
        <taxon>Nematoda</taxon>
        <taxon>Chromadorea</taxon>
        <taxon>Rhabditida</taxon>
        <taxon>Tylenchina</taxon>
        <taxon>Tylenchomorpha</taxon>
        <taxon>Tylenchoidea</taxon>
        <taxon>Heteroderidae</taxon>
        <taxon>Heteroderinae</taxon>
        <taxon>Heterodera</taxon>
    </lineage>
</organism>
<feature type="compositionally biased region" description="Basic and acidic residues" evidence="5">
    <location>
        <begin position="68"/>
        <end position="79"/>
    </location>
</feature>
<evidence type="ECO:0000313" key="7">
    <source>
        <dbReference type="Proteomes" id="UP001620645"/>
    </source>
</evidence>
<reference evidence="6 7" key="1">
    <citation type="submission" date="2024-10" db="EMBL/GenBank/DDBJ databases">
        <authorList>
            <person name="Kim D."/>
        </authorList>
    </citation>
    <scope>NUCLEOTIDE SEQUENCE [LARGE SCALE GENOMIC DNA]</scope>
    <source>
        <strain evidence="6">Taebaek</strain>
    </source>
</reference>
<gene>
    <name evidence="6" type="ORF">niasHS_011128</name>
</gene>
<evidence type="ECO:0000313" key="6">
    <source>
        <dbReference type="EMBL" id="KAL3083326.1"/>
    </source>
</evidence>
<protein>
    <submittedName>
        <fullName evidence="6">Uncharacterized protein</fullName>
    </submittedName>
</protein>
<dbReference type="InterPro" id="IPR007955">
    <property type="entry name" value="Bystin"/>
</dbReference>
<dbReference type="PANTHER" id="PTHR12821">
    <property type="entry name" value="BYSTIN"/>
    <property type="match status" value="1"/>
</dbReference>
<dbReference type="InterPro" id="IPR009000">
    <property type="entry name" value="Transl_B-barrel_sf"/>
</dbReference>
<feature type="region of interest" description="Disordered" evidence="5">
    <location>
        <begin position="117"/>
        <end position="142"/>
    </location>
</feature>
<dbReference type="Pfam" id="PF00297">
    <property type="entry name" value="Ribosomal_L3"/>
    <property type="match status" value="1"/>
</dbReference>
<evidence type="ECO:0000256" key="5">
    <source>
        <dbReference type="SAM" id="MobiDB-lite"/>
    </source>
</evidence>
<dbReference type="InterPro" id="IPR000597">
    <property type="entry name" value="Ribosomal_uL3"/>
</dbReference>
<keyword evidence="7" id="KW-1185">Reference proteome</keyword>
<sequence length="874" mass="99254">MGKKRKLRTGAGDVVPVPGPLLKQIEKDKFAKPKSHLHLDNNQKKEDEQGKFIDAALSTKILREASKQWKDEEKKGGEEKEFEIEEKSDDEEDICKQAQELAEQIAINSEEEAEIGGFTSEADNERRNISTKKKREKEAKAEGSTITPPIKIDGVNPAVVALFTEVGAVMAKYRSGKVPKAFKMIPAMANWEQILELTCPENWSSAAMFQATRAFAATGTPTQCQKFNDLVLLPRLRDEIDEYKKLNFHMYQCMFKAMFKPAAFFKGILLPLCKSGTCTLREAVIFGSVLRKISIPQLHAAAAMLSIAEMDYSGATSFILRVLIEKNFTLPFRALDGLVFHFLKMRSHQNELPVIWHQSLLAFVERYASDISAEQREALIELTKVHAHHQISPEVLRVLRSSESRNEEKMSLFVGFRFLVSRGPSNVGVVQLRFRRRTVSPPPWVPRKFNPIHDQLYKPDRALIEQELSSDSFVHSRKLSLSPYETFHLIPGVPNPPDCTQNQYSFEASKRIGLIGRKIGMTLQWLKDGTRCLCTLIHVPVNHVLSANDPETWYRHSLTGKQKAFRGILTIDQCAPPMWSQMVGVEDYDSPFLTNEYRALFERAGVPCKKFLAGFIVSGDAVVKPGTKMDVRHFKPGQWITASGRTIDWGFQGVMHRWGMKGQMRLHKGPTKAHRRVGAIGTKGEAMVWPGRCLPGHMGYEWRKMVGIKVLRINPIKQVIYVRGNVPGDINEWILLKDCFAKKKRVEEPPFPTFYPTEEDEEEMRMLSGQDNLFTMVSKDMYDSTAHQFSQPSVLYTEADETKRTERDRSRAKTAKVKNALFPSQELAECDEARGIHGEHSESEGGVYDVHYLIKYGESMGKLKKLFAEWTGVR</sequence>
<dbReference type="Gene3D" id="2.40.30.10">
    <property type="entry name" value="Translation factors"/>
    <property type="match status" value="2"/>
</dbReference>
<evidence type="ECO:0000256" key="1">
    <source>
        <dbReference type="ARBA" id="ARBA00006540"/>
    </source>
</evidence>
<feature type="compositionally biased region" description="Acidic residues" evidence="5">
    <location>
        <begin position="80"/>
        <end position="92"/>
    </location>
</feature>
<dbReference type="Proteomes" id="UP001620645">
    <property type="component" value="Unassembled WGS sequence"/>
</dbReference>
<evidence type="ECO:0000256" key="4">
    <source>
        <dbReference type="ARBA" id="ARBA00023274"/>
    </source>
</evidence>
<keyword evidence="3" id="KW-0689">Ribosomal protein</keyword>
<keyword evidence="4" id="KW-0687">Ribonucleoprotein</keyword>
<accession>A0ABD2IVN2</accession>
<evidence type="ECO:0000256" key="2">
    <source>
        <dbReference type="ARBA" id="ARBA00007114"/>
    </source>
</evidence>
<dbReference type="AlphaFoldDB" id="A0ABD2IVN2"/>
<dbReference type="GO" id="GO:0005840">
    <property type="term" value="C:ribosome"/>
    <property type="evidence" value="ECO:0007669"/>
    <property type="project" value="UniProtKB-KW"/>
</dbReference>
<name>A0ABD2IVN2_HETSC</name>
<evidence type="ECO:0000256" key="3">
    <source>
        <dbReference type="ARBA" id="ARBA00022980"/>
    </source>
</evidence>
<feature type="region of interest" description="Disordered" evidence="5">
    <location>
        <begin position="68"/>
        <end position="92"/>
    </location>
</feature>
<dbReference type="EMBL" id="JBICCN010000254">
    <property type="protein sequence ID" value="KAL3083326.1"/>
    <property type="molecule type" value="Genomic_DNA"/>
</dbReference>